<sequence>MKLLFAHGWGFDSTFWAPLAALLPAWPHAIDDCGYFGAPHEPRIEGPFVAVTHSFGTMRVLAAPPPGLAGIIAINGFERFTALPGRPGVPVRVLDRMLRRFEIEPRAVLTEFHRSCGSDATFGEDEIDPARLHADLLRLRDAAPPIPRVPVLALHGGRDPLLPAAMREATFAGARISRMIHDKGGHLLPLEAPELCAAAVRGMVEGVA</sequence>
<comment type="caution">
    <text evidence="2">The sequence shown here is derived from an EMBL/GenBank/DDBJ whole genome shotgun (WGS) entry which is preliminary data.</text>
</comment>
<evidence type="ECO:0000313" key="3">
    <source>
        <dbReference type="Proteomes" id="UP000052268"/>
    </source>
</evidence>
<dbReference type="Pfam" id="PF12697">
    <property type="entry name" value="Abhydrolase_6"/>
    <property type="match status" value="1"/>
</dbReference>
<evidence type="ECO:0000259" key="1">
    <source>
        <dbReference type="Pfam" id="PF12697"/>
    </source>
</evidence>
<keyword evidence="3" id="KW-1185">Reference proteome</keyword>
<organism evidence="2 3">
    <name type="scientific">Novosphingobium barchaimii LL02</name>
    <dbReference type="NCBI Taxonomy" id="1114963"/>
    <lineage>
        <taxon>Bacteria</taxon>
        <taxon>Pseudomonadati</taxon>
        <taxon>Pseudomonadota</taxon>
        <taxon>Alphaproteobacteria</taxon>
        <taxon>Sphingomonadales</taxon>
        <taxon>Sphingomonadaceae</taxon>
        <taxon>Novosphingobium</taxon>
    </lineage>
</organism>
<dbReference type="Gene3D" id="3.40.50.1820">
    <property type="entry name" value="alpha/beta hydrolase"/>
    <property type="match status" value="1"/>
</dbReference>
<name>A0A0J7XTU6_9SPHN</name>
<proteinExistence type="predicted"/>
<accession>A0A0J7XTU6</accession>
<dbReference type="RefSeq" id="WP_059151917.1">
    <property type="nucleotide sequence ID" value="NZ_KQ130454.1"/>
</dbReference>
<dbReference type="EMBL" id="JACU01000005">
    <property type="protein sequence ID" value="KMS55246.1"/>
    <property type="molecule type" value="Genomic_DNA"/>
</dbReference>
<dbReference type="InterPro" id="IPR029058">
    <property type="entry name" value="AB_hydrolase_fold"/>
</dbReference>
<protein>
    <submittedName>
        <fullName evidence="2">Biotin synthesis protein BioH</fullName>
    </submittedName>
</protein>
<feature type="domain" description="AB hydrolase-1" evidence="1">
    <location>
        <begin position="3"/>
        <end position="199"/>
    </location>
</feature>
<dbReference type="PATRIC" id="fig|1114963.3.peg.2760"/>
<reference evidence="2 3" key="1">
    <citation type="journal article" date="2015" name="G3 (Bethesda)">
        <title>Insights into Ongoing Evolution of the Hexachlorocyclohexane Catabolic Pathway from Comparative Genomics of Ten Sphingomonadaceae Strains.</title>
        <authorList>
            <person name="Pearce S.L."/>
            <person name="Oakeshott J.G."/>
            <person name="Pandey G."/>
        </authorList>
    </citation>
    <scope>NUCLEOTIDE SEQUENCE [LARGE SCALE GENOMIC DNA]</scope>
    <source>
        <strain evidence="2 3">LL02</strain>
    </source>
</reference>
<gene>
    <name evidence="2" type="ORF">V474_19620</name>
</gene>
<dbReference type="InterPro" id="IPR000073">
    <property type="entry name" value="AB_hydrolase_1"/>
</dbReference>
<dbReference type="SUPFAM" id="SSF53474">
    <property type="entry name" value="alpha/beta-Hydrolases"/>
    <property type="match status" value="1"/>
</dbReference>
<dbReference type="OrthoDB" id="7165362at2"/>
<dbReference type="Proteomes" id="UP000052268">
    <property type="component" value="Unassembled WGS sequence"/>
</dbReference>
<dbReference type="AlphaFoldDB" id="A0A0J7XTU6"/>
<evidence type="ECO:0000313" key="2">
    <source>
        <dbReference type="EMBL" id="KMS55246.1"/>
    </source>
</evidence>